<dbReference type="PROSITE" id="PS51365">
    <property type="entry name" value="RENAL_DIPEPTIDASE_2"/>
    <property type="match status" value="1"/>
</dbReference>
<dbReference type="SUPFAM" id="SSF51556">
    <property type="entry name" value="Metallo-dependent hydrolases"/>
    <property type="match status" value="1"/>
</dbReference>
<dbReference type="PANTHER" id="PTHR10443:SF12">
    <property type="entry name" value="DIPEPTIDASE"/>
    <property type="match status" value="1"/>
</dbReference>
<dbReference type="InterPro" id="IPR008257">
    <property type="entry name" value="Pept_M19"/>
</dbReference>
<reference evidence="4" key="4">
    <citation type="submission" date="2025-08" db="UniProtKB">
        <authorList>
            <consortium name="Ensembl"/>
        </authorList>
    </citation>
    <scope>IDENTIFICATION</scope>
</reference>
<keyword evidence="2 3" id="KW-0449">Lipoprotein</keyword>
<dbReference type="EC" id="3.4.13.19" evidence="3"/>
<comment type="similarity">
    <text evidence="3">Belongs to the metallo-dependent hydrolases superfamily. Peptidase M19 family.</text>
</comment>
<reference evidence="4" key="5">
    <citation type="submission" date="2025-09" db="UniProtKB">
        <authorList>
            <consortium name="Ensembl"/>
        </authorList>
    </citation>
    <scope>IDENTIFICATION</scope>
</reference>
<reference evidence="5" key="3">
    <citation type="journal article" date="2014" name="Nature">
        <title>Elephant shark genome provides unique insights into gnathostome evolution.</title>
        <authorList>
            <consortium name="International Elephant Shark Genome Sequencing Consortium"/>
            <person name="Venkatesh B."/>
            <person name="Lee A.P."/>
            <person name="Ravi V."/>
            <person name="Maurya A.K."/>
            <person name="Lian M.M."/>
            <person name="Swann J.B."/>
            <person name="Ohta Y."/>
            <person name="Flajnik M.F."/>
            <person name="Sutoh Y."/>
            <person name="Kasahara M."/>
            <person name="Hoon S."/>
            <person name="Gangu V."/>
            <person name="Roy S.W."/>
            <person name="Irimia M."/>
            <person name="Korzh V."/>
            <person name="Kondrychyn I."/>
            <person name="Lim Z.W."/>
            <person name="Tay B.H."/>
            <person name="Tohari S."/>
            <person name="Kong K.W."/>
            <person name="Ho S."/>
            <person name="Lorente-Galdos B."/>
            <person name="Quilez J."/>
            <person name="Marques-Bonet T."/>
            <person name="Raney B.J."/>
            <person name="Ingham P.W."/>
            <person name="Tay A."/>
            <person name="Hillier L.W."/>
            <person name="Minx P."/>
            <person name="Boehm T."/>
            <person name="Wilson R.K."/>
            <person name="Brenner S."/>
            <person name="Warren W.C."/>
        </authorList>
    </citation>
    <scope>NUCLEOTIDE SEQUENCE [LARGE SCALE GENOMIC DNA]</scope>
</reference>
<keyword evidence="3" id="KW-0378">Hydrolase</keyword>
<dbReference type="GO" id="GO:0070573">
    <property type="term" value="F:metallodipeptidase activity"/>
    <property type="evidence" value="ECO:0007669"/>
    <property type="project" value="InterPro"/>
</dbReference>
<evidence type="ECO:0000256" key="2">
    <source>
        <dbReference type="ARBA" id="ARBA00022622"/>
    </source>
</evidence>
<proteinExistence type="inferred from homology"/>
<keyword evidence="3" id="KW-0645">Protease</keyword>
<keyword evidence="3" id="KW-0862">Zinc</keyword>
<name>A0A4W3J315_CALMI</name>
<feature type="signal peptide" evidence="3">
    <location>
        <begin position="1"/>
        <end position="19"/>
    </location>
</feature>
<evidence type="ECO:0000313" key="4">
    <source>
        <dbReference type="Ensembl" id="ENSCMIP00000037459.1"/>
    </source>
</evidence>
<organism evidence="4 5">
    <name type="scientific">Callorhinchus milii</name>
    <name type="common">Ghost shark</name>
    <dbReference type="NCBI Taxonomy" id="7868"/>
    <lineage>
        <taxon>Eukaryota</taxon>
        <taxon>Metazoa</taxon>
        <taxon>Chordata</taxon>
        <taxon>Craniata</taxon>
        <taxon>Vertebrata</taxon>
        <taxon>Chondrichthyes</taxon>
        <taxon>Holocephali</taxon>
        <taxon>Chimaeriformes</taxon>
        <taxon>Callorhinchidae</taxon>
        <taxon>Callorhinchus</taxon>
    </lineage>
</organism>
<dbReference type="Proteomes" id="UP000314986">
    <property type="component" value="Unassembled WGS sequence"/>
</dbReference>
<dbReference type="FunFam" id="3.20.20.140:FF:000030">
    <property type="entry name" value="Dipeptidase"/>
    <property type="match status" value="1"/>
</dbReference>
<comment type="cofactor">
    <cofactor evidence="3">
        <name>Zn(2+)</name>
        <dbReference type="ChEBI" id="CHEBI:29105"/>
    </cofactor>
</comment>
<comment type="catalytic activity">
    <reaction evidence="3">
        <text>an L-aminoacyl-L-amino acid + H2O = 2 an L-alpha-amino acid</text>
        <dbReference type="Rhea" id="RHEA:48940"/>
        <dbReference type="ChEBI" id="CHEBI:15377"/>
        <dbReference type="ChEBI" id="CHEBI:59869"/>
        <dbReference type="ChEBI" id="CHEBI:77460"/>
        <dbReference type="EC" id="3.4.13.19"/>
    </reaction>
</comment>
<dbReference type="AlphaFoldDB" id="A0A4W3J315"/>
<dbReference type="PANTHER" id="PTHR10443">
    <property type="entry name" value="MICROSOMAL DIPEPTIDASE"/>
    <property type="match status" value="1"/>
</dbReference>
<keyword evidence="2 3" id="KW-0336">GPI-anchor</keyword>
<feature type="chain" id="PRO_5021480475" description="Dipeptidase" evidence="3">
    <location>
        <begin position="20"/>
        <end position="345"/>
    </location>
</feature>
<dbReference type="InterPro" id="IPR032466">
    <property type="entry name" value="Metal_Hydrolase"/>
</dbReference>
<evidence type="ECO:0000313" key="5">
    <source>
        <dbReference type="Proteomes" id="UP000314986"/>
    </source>
</evidence>
<dbReference type="Pfam" id="PF01244">
    <property type="entry name" value="Peptidase_M19"/>
    <property type="match status" value="1"/>
</dbReference>
<keyword evidence="3" id="KW-0732">Signal</keyword>
<reference evidence="5" key="1">
    <citation type="journal article" date="2006" name="Science">
        <title>Ancient noncoding elements conserved in the human genome.</title>
        <authorList>
            <person name="Venkatesh B."/>
            <person name="Kirkness E.F."/>
            <person name="Loh Y.H."/>
            <person name="Halpern A.L."/>
            <person name="Lee A.P."/>
            <person name="Johnson J."/>
            <person name="Dandona N."/>
            <person name="Viswanathan L.D."/>
            <person name="Tay A."/>
            <person name="Venter J.C."/>
            <person name="Strausberg R.L."/>
            <person name="Brenner S."/>
        </authorList>
    </citation>
    <scope>NUCLEOTIDE SEQUENCE [LARGE SCALE GENOMIC DNA]</scope>
</reference>
<dbReference type="GO" id="GO:0006508">
    <property type="term" value="P:proteolysis"/>
    <property type="evidence" value="ECO:0007669"/>
    <property type="project" value="UniProtKB-KW"/>
</dbReference>
<dbReference type="GO" id="GO:0046872">
    <property type="term" value="F:metal ion binding"/>
    <property type="evidence" value="ECO:0007669"/>
    <property type="project" value="UniProtKB-UniRule"/>
</dbReference>
<dbReference type="GO" id="GO:0098552">
    <property type="term" value="C:side of membrane"/>
    <property type="evidence" value="ECO:0007669"/>
    <property type="project" value="UniProtKB-KW"/>
</dbReference>
<keyword evidence="3" id="KW-0224">Dipeptidase</keyword>
<dbReference type="Gene3D" id="3.20.20.140">
    <property type="entry name" value="Metal-dependent hydrolases"/>
    <property type="match status" value="1"/>
</dbReference>
<keyword evidence="2 3" id="KW-0325">Glycoprotein</keyword>
<keyword evidence="3" id="KW-0482">Metalloprotease</keyword>
<keyword evidence="5" id="KW-1185">Reference proteome</keyword>
<accession>A0A4W3J315</accession>
<dbReference type="GeneTree" id="ENSGT00940000159615"/>
<evidence type="ECO:0000256" key="1">
    <source>
        <dbReference type="ARBA" id="ARBA00004589"/>
    </source>
</evidence>
<evidence type="ECO:0000256" key="3">
    <source>
        <dbReference type="RuleBase" id="RU341113"/>
    </source>
</evidence>
<sequence length="345" mass="39288">VHILFQIWKVLCVCGICRTLVWMHNDLPWQLKVRVNNNLTAIDLRSWNDTQTNIEKLKLGLVGAQFWVAYVPCSTQNKQAVRQTLEQIDVIRRLVEMYPNDFQLTTTSAGITEAFKKGKIASLIGVESGHGIDSSLATLRMFYELGVRYLTLTHNCHTPWAEMHKLDSETVESYNHGLSEFGKKVVKEMNRLGMLVDLSHVSKATMLDVLKESEAPVIFSHSSAFHLCNSSRNVQDEVLDKLVDNKGIVMVNFYPYFVSCKDRASLSDVADHFDYIRKRIGADYVGIGSDFDGIERVPTALEDVSKYPNLISELLQRNWTDNDINNMLGLNLIRVFKKVEDVSHF</sequence>
<reference evidence="5" key="2">
    <citation type="journal article" date="2007" name="PLoS Biol.">
        <title>Survey sequencing and comparative analysis of the elephant shark (Callorhinchus milii) genome.</title>
        <authorList>
            <person name="Venkatesh B."/>
            <person name="Kirkness E.F."/>
            <person name="Loh Y.H."/>
            <person name="Halpern A.L."/>
            <person name="Lee A.P."/>
            <person name="Johnson J."/>
            <person name="Dandona N."/>
            <person name="Viswanathan L.D."/>
            <person name="Tay A."/>
            <person name="Venter J.C."/>
            <person name="Strausberg R.L."/>
            <person name="Brenner S."/>
        </authorList>
    </citation>
    <scope>NUCLEOTIDE SEQUENCE [LARGE SCALE GENOMIC DNA]</scope>
</reference>
<dbReference type="Ensembl" id="ENSCMIT00000038002.1">
    <property type="protein sequence ID" value="ENSCMIP00000037459.1"/>
    <property type="gene ID" value="ENSCMIG00000015753.1"/>
</dbReference>
<comment type="subunit">
    <text evidence="3">Homodimer; disulfide-linked.</text>
</comment>
<keyword evidence="3" id="KW-0479">Metal-binding</keyword>
<keyword evidence="2 3" id="KW-0472">Membrane</keyword>
<protein>
    <recommendedName>
        <fullName evidence="3">Dipeptidase</fullName>
        <ecNumber evidence="3">3.4.13.19</ecNumber>
    </recommendedName>
</protein>
<gene>
    <name evidence="4" type="primary">LOC103176036</name>
</gene>
<keyword evidence="3" id="KW-1015">Disulfide bond</keyword>
<dbReference type="CDD" id="cd01301">
    <property type="entry name" value="rDP_like"/>
    <property type="match status" value="1"/>
</dbReference>
<comment type="subcellular location">
    <subcellularLocation>
        <location evidence="1 3">Membrane</location>
        <topology evidence="1 3">Lipid-anchor</topology>
        <topology evidence="1 3">GPI-anchor</topology>
    </subcellularLocation>
</comment>